<dbReference type="GO" id="GO:0005509">
    <property type="term" value="F:calcium ion binding"/>
    <property type="evidence" value="ECO:0000318"/>
    <property type="project" value="GO_Central"/>
</dbReference>
<dbReference type="Proteomes" id="UP000030748">
    <property type="component" value="Unassembled WGS sequence"/>
</dbReference>
<evidence type="ECO:0000259" key="4">
    <source>
        <dbReference type="PROSITE" id="PS50222"/>
    </source>
</evidence>
<dbReference type="Pfam" id="PF13499">
    <property type="entry name" value="EF-hand_7"/>
    <property type="match status" value="1"/>
</dbReference>
<name>A0A022R1D9_ERYGU</name>
<dbReference type="Gene3D" id="1.10.238.10">
    <property type="entry name" value="EF-hand"/>
    <property type="match status" value="1"/>
</dbReference>
<evidence type="ECO:0000313" key="6">
    <source>
        <dbReference type="Proteomes" id="UP000030748"/>
    </source>
</evidence>
<protein>
    <recommendedName>
        <fullName evidence="4">EF-hand domain-containing protein</fullName>
    </recommendedName>
</protein>
<evidence type="ECO:0000256" key="3">
    <source>
        <dbReference type="ARBA" id="ARBA00022837"/>
    </source>
</evidence>
<organism evidence="5 6">
    <name type="scientific">Erythranthe guttata</name>
    <name type="common">Yellow monkey flower</name>
    <name type="synonym">Mimulus guttatus</name>
    <dbReference type="NCBI Taxonomy" id="4155"/>
    <lineage>
        <taxon>Eukaryota</taxon>
        <taxon>Viridiplantae</taxon>
        <taxon>Streptophyta</taxon>
        <taxon>Embryophyta</taxon>
        <taxon>Tracheophyta</taxon>
        <taxon>Spermatophyta</taxon>
        <taxon>Magnoliopsida</taxon>
        <taxon>eudicotyledons</taxon>
        <taxon>Gunneridae</taxon>
        <taxon>Pentapetalae</taxon>
        <taxon>asterids</taxon>
        <taxon>lamiids</taxon>
        <taxon>Lamiales</taxon>
        <taxon>Phrymaceae</taxon>
        <taxon>Erythranthe</taxon>
    </lineage>
</organism>
<dbReference type="InterPro" id="IPR018247">
    <property type="entry name" value="EF_Hand_1_Ca_BS"/>
</dbReference>
<dbReference type="AlphaFoldDB" id="A0A022R1D9"/>
<dbReference type="PROSITE" id="PS50222">
    <property type="entry name" value="EF_HAND_2"/>
    <property type="match status" value="2"/>
</dbReference>
<dbReference type="EMBL" id="KI630728">
    <property type="protein sequence ID" value="EYU34061.1"/>
    <property type="molecule type" value="Genomic_DNA"/>
</dbReference>
<reference evidence="5 6" key="1">
    <citation type="journal article" date="2013" name="Proc. Natl. Acad. Sci. U.S.A.">
        <title>Fine-scale variation in meiotic recombination in Mimulus inferred from population shotgun sequencing.</title>
        <authorList>
            <person name="Hellsten U."/>
            <person name="Wright K.M."/>
            <person name="Jenkins J."/>
            <person name="Shu S."/>
            <person name="Yuan Y."/>
            <person name="Wessler S.R."/>
            <person name="Schmutz J."/>
            <person name="Willis J.H."/>
            <person name="Rokhsar D.S."/>
        </authorList>
    </citation>
    <scope>NUCLEOTIDE SEQUENCE [LARGE SCALE GENOMIC DNA]</scope>
    <source>
        <strain evidence="6">cv. DUN x IM62</strain>
    </source>
</reference>
<feature type="domain" description="EF-hand" evidence="4">
    <location>
        <begin position="104"/>
        <end position="139"/>
    </location>
</feature>
<dbReference type="InterPro" id="IPR039647">
    <property type="entry name" value="EF_hand_pair_protein_CML-like"/>
</dbReference>
<accession>A0A022R1D9</accession>
<dbReference type="SUPFAM" id="SSF47473">
    <property type="entry name" value="EF-hand"/>
    <property type="match status" value="1"/>
</dbReference>
<feature type="domain" description="EF-hand" evidence="4">
    <location>
        <begin position="142"/>
        <end position="176"/>
    </location>
</feature>
<dbReference type="PANTHER" id="PTHR10891">
    <property type="entry name" value="EF-HAND CALCIUM-BINDING DOMAIN CONTAINING PROTEIN"/>
    <property type="match status" value="1"/>
</dbReference>
<dbReference type="InterPro" id="IPR002048">
    <property type="entry name" value="EF_hand_dom"/>
</dbReference>
<gene>
    <name evidence="5" type="ORF">MIMGU_mgv1a022837mg</name>
</gene>
<evidence type="ECO:0000256" key="2">
    <source>
        <dbReference type="ARBA" id="ARBA00022737"/>
    </source>
</evidence>
<feature type="non-terminal residue" evidence="5">
    <location>
        <position position="1"/>
    </location>
</feature>
<dbReference type="STRING" id="4155.A0A022R1D9"/>
<dbReference type="InterPro" id="IPR011992">
    <property type="entry name" value="EF-hand-dom_pair"/>
</dbReference>
<keyword evidence="1" id="KW-0479">Metal-binding</keyword>
<keyword evidence="6" id="KW-1185">Reference proteome</keyword>
<keyword evidence="2" id="KW-0677">Repeat</keyword>
<dbReference type="SMART" id="SM00054">
    <property type="entry name" value="EFh"/>
    <property type="match status" value="2"/>
</dbReference>
<dbReference type="eggNOG" id="KOG0027">
    <property type="taxonomic scope" value="Eukaryota"/>
</dbReference>
<evidence type="ECO:0000256" key="1">
    <source>
        <dbReference type="ARBA" id="ARBA00022723"/>
    </source>
</evidence>
<dbReference type="PRINTS" id="PR01697">
    <property type="entry name" value="PARVALBUMIN"/>
</dbReference>
<dbReference type="CDD" id="cd00051">
    <property type="entry name" value="EFh"/>
    <property type="match status" value="1"/>
</dbReference>
<dbReference type="PROSITE" id="PS00018">
    <property type="entry name" value="EF_HAND_1"/>
    <property type="match status" value="2"/>
</dbReference>
<proteinExistence type="predicted"/>
<evidence type="ECO:0000313" key="5">
    <source>
        <dbReference type="EMBL" id="EYU34061.1"/>
    </source>
</evidence>
<sequence length="176" mass="20660">LIKFLLLRIILDRKRISHFFVKFKSHFLSSDSTLITDNNFEQSPEKKRVDHHEYDNDRIFCREETEIVLRSLGMLIGNGGEEEGSKNIPARLDVFEIFEEERKPRLDDVKEAFDVFDYNKDGFIDANELQRILCALRLDEGSEIENCTRMIGAFDENGDGFIDFDEFVKFMEISFT</sequence>
<keyword evidence="3" id="KW-0106">Calcium</keyword>